<keyword evidence="2" id="KW-1003">Cell membrane</keyword>
<evidence type="ECO:0000256" key="9">
    <source>
        <dbReference type="ARBA" id="ARBA00038408"/>
    </source>
</evidence>
<reference evidence="15 16" key="1">
    <citation type="submission" date="2020-06" db="EMBL/GenBank/DDBJ databases">
        <title>Draft genome of Uliginosibacterium sp. IMCC34675.</title>
        <authorList>
            <person name="Song J."/>
        </authorList>
    </citation>
    <scope>NUCLEOTIDE SEQUENCE [LARGE SCALE GENOMIC DNA]</scope>
    <source>
        <strain evidence="15 16">IMCC34675</strain>
    </source>
</reference>
<evidence type="ECO:0000256" key="13">
    <source>
        <dbReference type="SAM" id="Phobius"/>
    </source>
</evidence>
<dbReference type="Pfam" id="PF13624">
    <property type="entry name" value="SurA_N_3"/>
    <property type="match status" value="1"/>
</dbReference>
<organism evidence="15 16">
    <name type="scientific">Uliginosibacterium aquaticum</name>
    <dbReference type="NCBI Taxonomy" id="2731212"/>
    <lineage>
        <taxon>Bacteria</taxon>
        <taxon>Pseudomonadati</taxon>
        <taxon>Pseudomonadota</taxon>
        <taxon>Betaproteobacteria</taxon>
        <taxon>Rhodocyclales</taxon>
        <taxon>Zoogloeaceae</taxon>
        <taxon>Uliginosibacterium</taxon>
    </lineage>
</organism>
<feature type="domain" description="PpiC" evidence="14">
    <location>
        <begin position="265"/>
        <end position="368"/>
    </location>
</feature>
<dbReference type="InterPro" id="IPR046357">
    <property type="entry name" value="PPIase_dom_sf"/>
</dbReference>
<gene>
    <name evidence="15" type="ORF">HJ583_008395</name>
</gene>
<dbReference type="PANTHER" id="PTHR47529">
    <property type="entry name" value="PEPTIDYL-PROLYL CIS-TRANS ISOMERASE D"/>
    <property type="match status" value="1"/>
</dbReference>
<dbReference type="PANTHER" id="PTHR47529:SF1">
    <property type="entry name" value="PERIPLASMIC CHAPERONE PPID"/>
    <property type="match status" value="1"/>
</dbReference>
<evidence type="ECO:0000259" key="14">
    <source>
        <dbReference type="PROSITE" id="PS50198"/>
    </source>
</evidence>
<evidence type="ECO:0000256" key="12">
    <source>
        <dbReference type="PROSITE-ProRule" id="PRU00278"/>
    </source>
</evidence>
<evidence type="ECO:0000256" key="4">
    <source>
        <dbReference type="ARBA" id="ARBA00022692"/>
    </source>
</evidence>
<dbReference type="SUPFAM" id="SSF109998">
    <property type="entry name" value="Triger factor/SurA peptide-binding domain-like"/>
    <property type="match status" value="1"/>
</dbReference>
<dbReference type="EMBL" id="JABCSC020000002">
    <property type="protein sequence ID" value="NSL55041.1"/>
    <property type="molecule type" value="Genomic_DNA"/>
</dbReference>
<evidence type="ECO:0000256" key="11">
    <source>
        <dbReference type="ARBA" id="ARBA00042775"/>
    </source>
</evidence>
<dbReference type="InterPro" id="IPR027304">
    <property type="entry name" value="Trigger_fact/SurA_dom_sf"/>
</dbReference>
<proteinExistence type="inferred from homology"/>
<protein>
    <recommendedName>
        <fullName evidence="10">Periplasmic chaperone PpiD</fullName>
    </recommendedName>
    <alternativeName>
        <fullName evidence="11">Periplasmic folding chaperone</fullName>
    </alternativeName>
</protein>
<dbReference type="RefSeq" id="WP_170021518.1">
    <property type="nucleotide sequence ID" value="NZ_JABCSC020000002.1"/>
</dbReference>
<evidence type="ECO:0000256" key="5">
    <source>
        <dbReference type="ARBA" id="ARBA00022989"/>
    </source>
</evidence>
<keyword evidence="4 13" id="KW-0812">Transmembrane</keyword>
<comment type="subcellular location">
    <subcellularLocation>
        <location evidence="1">Cell inner membrane</location>
        <topology evidence="1">Single-pass type II membrane protein</topology>
        <orientation evidence="1">Periplasmic side</orientation>
    </subcellularLocation>
</comment>
<evidence type="ECO:0000256" key="3">
    <source>
        <dbReference type="ARBA" id="ARBA00022519"/>
    </source>
</evidence>
<dbReference type="InterPro" id="IPR023058">
    <property type="entry name" value="PPIase_PpiC_CS"/>
</dbReference>
<dbReference type="Pfam" id="PF13616">
    <property type="entry name" value="Rotamase_3"/>
    <property type="match status" value="1"/>
</dbReference>
<keyword evidence="3" id="KW-0997">Cell inner membrane</keyword>
<keyword evidence="8 12" id="KW-0413">Isomerase</keyword>
<keyword evidence="16" id="KW-1185">Reference proteome</keyword>
<dbReference type="Gene3D" id="1.10.4030.10">
    <property type="entry name" value="Porin chaperone SurA, peptide-binding domain"/>
    <property type="match status" value="1"/>
</dbReference>
<comment type="similarity">
    <text evidence="9">Belongs to the PpiD chaperone family.</text>
</comment>
<accession>A0ABX2IEL3</accession>
<evidence type="ECO:0000256" key="6">
    <source>
        <dbReference type="ARBA" id="ARBA00023136"/>
    </source>
</evidence>
<dbReference type="PROSITE" id="PS01096">
    <property type="entry name" value="PPIC_PPIASE_1"/>
    <property type="match status" value="1"/>
</dbReference>
<dbReference type="InterPro" id="IPR052029">
    <property type="entry name" value="PpiD_chaperone"/>
</dbReference>
<evidence type="ECO:0000256" key="2">
    <source>
        <dbReference type="ARBA" id="ARBA00022475"/>
    </source>
</evidence>
<evidence type="ECO:0000256" key="8">
    <source>
        <dbReference type="ARBA" id="ARBA00023235"/>
    </source>
</evidence>
<keyword evidence="7" id="KW-0143">Chaperone</keyword>
<comment type="caution">
    <text evidence="15">The sequence shown here is derived from an EMBL/GenBank/DDBJ whole genome shotgun (WGS) entry which is preliminary data.</text>
</comment>
<evidence type="ECO:0000313" key="15">
    <source>
        <dbReference type="EMBL" id="NSL55041.1"/>
    </source>
</evidence>
<dbReference type="Proteomes" id="UP000778523">
    <property type="component" value="Unassembled WGS sequence"/>
</dbReference>
<name>A0ABX2IEL3_9RHOO</name>
<keyword evidence="5 13" id="KW-1133">Transmembrane helix</keyword>
<keyword evidence="6 13" id="KW-0472">Membrane</keyword>
<keyword evidence="12" id="KW-0697">Rotamase</keyword>
<dbReference type="SUPFAM" id="SSF54534">
    <property type="entry name" value="FKBP-like"/>
    <property type="match status" value="1"/>
</dbReference>
<dbReference type="PROSITE" id="PS50198">
    <property type="entry name" value="PPIC_PPIASE_2"/>
    <property type="match status" value="1"/>
</dbReference>
<evidence type="ECO:0000256" key="10">
    <source>
        <dbReference type="ARBA" id="ARBA00040743"/>
    </source>
</evidence>
<feature type="transmembrane region" description="Helical" evidence="13">
    <location>
        <begin position="12"/>
        <end position="32"/>
    </location>
</feature>
<evidence type="ECO:0000313" key="16">
    <source>
        <dbReference type="Proteomes" id="UP000778523"/>
    </source>
</evidence>
<sequence length="629" mass="68953">MFDAVRNNPKIVQLFLALITLPFAFFGVDAYFRNGGPGADAVAKVGKVEISSYQLDQAVRDQENSLREQLGGAFDKAYVESPAFKTAVLDRLINETALKGSIADSRLVVSAEAVQSYIKSEREFQENGQFSFPMYEARVRAMGLTPAAFEQRVREGMAQQQLMLPIAYSAFAPAPSVQYFLALEAEERSVAELVFDAAGYASKVKLTDDAARKYYDANQARFQTPEQVRLEYIQLSLESITRNLNVTEADARKWYDENQKVFEGSEERRASHILVQVPADAKPEVRAAARKKAEDILAQVKSMPAKFAELAKSASDDPGSAEKGGDLGFFGRGAMVKPFEDAAFALKQREISGLVETEFGYHIIQLTDSRGGKAKGYDEVKADAMAGARKQMGNQRFAELADQFGNMVYEQPDALKPVADKFSLPLVQTDWLAREALPPLLRNAKLQAALFSADSLQNRRNTEAVDLGNGVVISARILDHKPVATRSFDEVKSRAEELARAEEASRLALADGEVALKKLQAGEVVSGGWKSAKSVKRGSPELSADSRKAIFAVSTDKLPAYAGSAHGDAYSVYRIEKVNKGAEVASAELVEARRQFALTLGQEDLRAYIAGIRNRQGVQVKTREATKAD</sequence>
<dbReference type="Gene3D" id="3.10.50.40">
    <property type="match status" value="1"/>
</dbReference>
<dbReference type="InterPro" id="IPR000297">
    <property type="entry name" value="PPIase_PpiC"/>
</dbReference>
<evidence type="ECO:0000256" key="7">
    <source>
        <dbReference type="ARBA" id="ARBA00023186"/>
    </source>
</evidence>
<evidence type="ECO:0000256" key="1">
    <source>
        <dbReference type="ARBA" id="ARBA00004382"/>
    </source>
</evidence>